<evidence type="ECO:0000313" key="3">
    <source>
        <dbReference type="EMBL" id="AGS73804.1"/>
    </source>
</evidence>
<evidence type="ECO:0000313" key="4">
    <source>
        <dbReference type="Proteomes" id="UP000015423"/>
    </source>
</evidence>
<organism evidence="3 4">
    <name type="scientific">Streptomyces collinus (strain DSM 40733 / Tue 365)</name>
    <dbReference type="NCBI Taxonomy" id="1214242"/>
    <lineage>
        <taxon>Bacteria</taxon>
        <taxon>Bacillati</taxon>
        <taxon>Actinomycetota</taxon>
        <taxon>Actinomycetes</taxon>
        <taxon>Kitasatosporales</taxon>
        <taxon>Streptomycetaceae</taxon>
        <taxon>Streptomyces</taxon>
    </lineage>
</organism>
<reference evidence="3 4" key="2">
    <citation type="journal article" date="2013" name="J. Biotechnol.">
        <title>Complete genome sequence of the kirromycin producer Streptomyces collinus Tu 365 consisting of a linear chromosome and two linear plasmids.</title>
        <authorList>
            <person name="Ruckert C."/>
            <person name="Szczepanowski R."/>
            <person name="Albersmeier A."/>
            <person name="Goesmann A."/>
            <person name="Iftime D."/>
            <person name="Musiol E.M."/>
            <person name="Blin K."/>
            <person name="Wohlleben W."/>
            <person name="Puhler A."/>
            <person name="Kalinowski J."/>
            <person name="Weber T."/>
        </authorList>
    </citation>
    <scope>NUCLEOTIDE SEQUENCE [LARGE SCALE GENOMIC DNA]</scope>
    <source>
        <strain evidence="4">DSM 40733 / Tue 365</strain>
        <strain evidence="3">Tu 365</strain>
    </source>
</reference>
<evidence type="ECO:0000313" key="2">
    <source>
        <dbReference type="EMBL" id="AGS66890.1"/>
    </source>
</evidence>
<proteinExistence type="predicted"/>
<dbReference type="KEGG" id="sci:B446_00240"/>
<dbReference type="RefSeq" id="WP_020937377.1">
    <property type="nucleotide sequence ID" value="NC_021985.1"/>
</dbReference>
<dbReference type="EMBL" id="CP006259">
    <property type="protein sequence ID" value="AGS73804.1"/>
    <property type="molecule type" value="Genomic_DNA"/>
</dbReference>
<name>S5VF16_STRC3</name>
<evidence type="ECO:0000256" key="1">
    <source>
        <dbReference type="SAM" id="MobiDB-lite"/>
    </source>
</evidence>
<keyword evidence="4" id="KW-1185">Reference proteome</keyword>
<gene>
    <name evidence="2" type="ORF">B446_00240</name>
    <name evidence="3" type="ORF">B446_35050</name>
</gene>
<reference evidence="3" key="3">
    <citation type="submission" date="2015-08" db="EMBL/GenBank/DDBJ databases">
        <authorList>
            <person name="Weber T."/>
            <person name="Iftime D."/>
        </authorList>
    </citation>
    <scope>NUCLEOTIDE SEQUENCE</scope>
    <source>
        <strain evidence="3">Tu 365</strain>
    </source>
</reference>
<dbReference type="EMBL" id="CP006259">
    <property type="protein sequence ID" value="AGS66890.1"/>
    <property type="molecule type" value="Genomic_DNA"/>
</dbReference>
<sequence length="88" mass="9277">MRALTGYPPSSVLGACLERADEDDEAIEDLVEQQSCGQGSSLASATGRSRPGDASWVWTIHGTSGSSRRSVAGETFKTITVLQVTYLG</sequence>
<feature type="compositionally biased region" description="Polar residues" evidence="1">
    <location>
        <begin position="32"/>
        <end position="47"/>
    </location>
</feature>
<feature type="region of interest" description="Disordered" evidence="1">
    <location>
        <begin position="32"/>
        <end position="52"/>
    </location>
</feature>
<protein>
    <submittedName>
        <fullName evidence="3">Uncharacterized protein</fullName>
    </submittedName>
</protein>
<dbReference type="PATRIC" id="fig|1214242.5.peg.45"/>
<reference evidence="4" key="1">
    <citation type="submission" date="2012-10" db="EMBL/GenBank/DDBJ databases">
        <title>The complete genome sequence of Streptomyces collinus Tu 365.</title>
        <authorList>
            <person name="Ruckert C."/>
            <person name="Szczepanowski R."/>
            <person name="Goesmann A."/>
            <person name="Pross E.K."/>
            <person name="Musiol E.M."/>
            <person name="Blin K."/>
            <person name="Wohlleben W."/>
            <person name="Puhler A."/>
            <person name="Weber T."/>
            <person name="Kalinowski J."/>
        </authorList>
    </citation>
    <scope>NUCLEOTIDE SEQUENCE [LARGE SCALE GENOMIC DNA]</scope>
    <source>
        <strain evidence="4">DSM 40733 / Tue 365</strain>
    </source>
</reference>
<dbReference type="AlphaFoldDB" id="S5VF16"/>
<dbReference type="Proteomes" id="UP000015423">
    <property type="component" value="Chromosome"/>
</dbReference>
<accession>S5VF16</accession>
<dbReference type="HOGENOM" id="CLU_2467563_0_0_11"/>
<dbReference type="PROSITE" id="PS51257">
    <property type="entry name" value="PROKAR_LIPOPROTEIN"/>
    <property type="match status" value="1"/>
</dbReference>
<dbReference type="KEGG" id="sci:B446_35050"/>